<dbReference type="STRING" id="187420.MTH_452"/>
<feature type="transmembrane region" description="Helical" evidence="1">
    <location>
        <begin position="12"/>
        <end position="36"/>
    </location>
</feature>
<proteinExistence type="predicted"/>
<dbReference type="Proteomes" id="UP000005223">
    <property type="component" value="Chromosome"/>
</dbReference>
<dbReference type="InParanoid" id="O26552"/>
<feature type="transmembrane region" description="Helical" evidence="1">
    <location>
        <begin position="146"/>
        <end position="174"/>
    </location>
</feature>
<name>O26552_METTH</name>
<feature type="transmembrane region" description="Helical" evidence="1">
    <location>
        <begin position="118"/>
        <end position="140"/>
    </location>
</feature>
<evidence type="ECO:0000313" key="3">
    <source>
        <dbReference type="Proteomes" id="UP000005223"/>
    </source>
</evidence>
<keyword evidence="1" id="KW-0812">Transmembrane</keyword>
<dbReference type="PaxDb" id="187420-MTH_452"/>
<evidence type="ECO:0000256" key="1">
    <source>
        <dbReference type="SAM" id="Phobius"/>
    </source>
</evidence>
<dbReference type="HOGENOM" id="CLU_1472088_0_0_2"/>
<gene>
    <name evidence="2" type="ordered locus">MTH_452</name>
</gene>
<dbReference type="KEGG" id="mth:MTH_452"/>
<sequence>MLFRFRDFTTADLAFTGLIIALMYIVQTVTILGVAAITPVDAFKSIASAFFVCIVISVGLAKVGKIGTFTLIGLVNGIICGLIMPAFLPLLPATFLGGLAADAAVGLKYGVYSSRNSLLVGCGVDKFIETLVILTVPFLFGFSSFMLAPALIIISAITVSVLGMLGALVGYGIINELRRAGALD</sequence>
<dbReference type="InterPro" id="IPR011733">
    <property type="entry name" value="CHP02185_IM"/>
</dbReference>
<protein>
    <submittedName>
        <fullName evidence="2">Uncharacterized protein</fullName>
    </submittedName>
</protein>
<organism evidence="2 3">
    <name type="scientific">Methanothermobacter thermautotrophicus (strain ATCC 29096 / DSM 1053 / JCM 10044 / NBRC 100330 / Delta H)</name>
    <name type="common">Methanobacterium thermoautotrophicum</name>
    <dbReference type="NCBI Taxonomy" id="187420"/>
    <lineage>
        <taxon>Archaea</taxon>
        <taxon>Methanobacteriati</taxon>
        <taxon>Methanobacteriota</taxon>
        <taxon>Methanomada group</taxon>
        <taxon>Methanobacteria</taxon>
        <taxon>Methanobacteriales</taxon>
        <taxon>Methanobacteriaceae</taxon>
        <taxon>Methanothermobacter</taxon>
    </lineage>
</organism>
<accession>O26552</accession>
<evidence type="ECO:0000313" key="2">
    <source>
        <dbReference type="EMBL" id="AAB84958.1"/>
    </source>
</evidence>
<reference evidence="2 3" key="1">
    <citation type="journal article" date="1997" name="J. Bacteriol.">
        <title>Complete genome sequence of Methanobacterium thermoautotrophicum deltaH: functional analysis and comparative genomics.</title>
        <authorList>
            <person name="Smith D.R."/>
            <person name="Doucette-Stamm L.A."/>
            <person name="Deloughery C."/>
            <person name="Lee H.-M."/>
            <person name="Dubois J."/>
            <person name="Aldredge T."/>
            <person name="Bashirzadeh R."/>
            <person name="Blakely D."/>
            <person name="Cook R."/>
            <person name="Gilbert K."/>
            <person name="Harrison D."/>
            <person name="Hoang L."/>
            <person name="Keagle P."/>
            <person name="Lumm W."/>
            <person name="Pothier B."/>
            <person name="Qiu D."/>
            <person name="Spadafora R."/>
            <person name="Vicare R."/>
            <person name="Wang Y."/>
            <person name="Wierzbowski J."/>
            <person name="Gibson R."/>
            <person name="Jiwani N."/>
            <person name="Caruso A."/>
            <person name="Bush D."/>
            <person name="Safer H."/>
            <person name="Patwell D."/>
            <person name="Prabhakar S."/>
            <person name="McDougall S."/>
            <person name="Shimer G."/>
            <person name="Goyal A."/>
            <person name="Pietrovski S."/>
            <person name="Church G.M."/>
            <person name="Daniels C.J."/>
            <person name="Mao J.-i."/>
            <person name="Rice P."/>
            <person name="Nolling J."/>
            <person name="Reeve J.N."/>
        </authorList>
    </citation>
    <scope>NUCLEOTIDE SEQUENCE [LARGE SCALE GENOMIC DNA]</scope>
    <source>
        <strain evidence="3">ATCC 29096 / DSM 1053 / JCM 10044 / NBRC 100330 / Delta H</strain>
    </source>
</reference>
<dbReference type="EMBL" id="AE000666">
    <property type="protein sequence ID" value="AAB84958.1"/>
    <property type="molecule type" value="Genomic_DNA"/>
</dbReference>
<feature type="transmembrane region" description="Helical" evidence="1">
    <location>
        <begin position="68"/>
        <end position="87"/>
    </location>
</feature>
<dbReference type="AlphaFoldDB" id="O26552"/>
<feature type="transmembrane region" description="Helical" evidence="1">
    <location>
        <begin position="42"/>
        <end position="61"/>
    </location>
</feature>
<dbReference type="EnsemblBacteria" id="AAB84958">
    <property type="protein sequence ID" value="AAB84958"/>
    <property type="gene ID" value="MTH_452"/>
</dbReference>
<keyword evidence="3" id="KW-1185">Reference proteome</keyword>
<keyword evidence="1" id="KW-0472">Membrane</keyword>
<keyword evidence="1" id="KW-1133">Transmembrane helix</keyword>
<dbReference type="Pfam" id="PF09605">
    <property type="entry name" value="Trep_Strep"/>
    <property type="match status" value="1"/>
</dbReference>
<dbReference type="PIR" id="B69159">
    <property type="entry name" value="B69159"/>
</dbReference>